<dbReference type="SUPFAM" id="SSF52166">
    <property type="entry name" value="Ribosomal protein L4"/>
    <property type="match status" value="1"/>
</dbReference>
<dbReference type="PANTHER" id="PTHR10746:SF6">
    <property type="entry name" value="LARGE RIBOSOMAL SUBUNIT PROTEIN UL4M"/>
    <property type="match status" value="1"/>
</dbReference>
<dbReference type="InterPro" id="IPR013005">
    <property type="entry name" value="Ribosomal_uL4-like"/>
</dbReference>
<keyword evidence="7" id="KW-1185">Reference proteome</keyword>
<evidence type="ECO:0000313" key="7">
    <source>
        <dbReference type="Proteomes" id="UP000799779"/>
    </source>
</evidence>
<accession>A0A6A5WH20</accession>
<comment type="similarity">
    <text evidence="1">Belongs to the universal ribosomal protein uL4 family.</text>
</comment>
<dbReference type="PANTHER" id="PTHR10746">
    <property type="entry name" value="50S RIBOSOMAL PROTEIN L4"/>
    <property type="match status" value="1"/>
</dbReference>
<feature type="region of interest" description="Disordered" evidence="5">
    <location>
        <begin position="132"/>
        <end position="154"/>
    </location>
</feature>
<name>A0A6A5WH20_9PLEO</name>
<feature type="region of interest" description="Disordered" evidence="5">
    <location>
        <begin position="289"/>
        <end position="317"/>
    </location>
</feature>
<dbReference type="NCBIfam" id="TIGR03953">
    <property type="entry name" value="rplD_bact"/>
    <property type="match status" value="1"/>
</dbReference>
<keyword evidence="3" id="KW-0687">Ribonucleoprotein</keyword>
<evidence type="ECO:0000313" key="6">
    <source>
        <dbReference type="EMBL" id="KAF2000932.1"/>
    </source>
</evidence>
<feature type="compositionally biased region" description="Basic and acidic residues" evidence="5">
    <location>
        <begin position="445"/>
        <end position="456"/>
    </location>
</feature>
<organism evidence="6 7">
    <name type="scientific">Amniculicola lignicola CBS 123094</name>
    <dbReference type="NCBI Taxonomy" id="1392246"/>
    <lineage>
        <taxon>Eukaryota</taxon>
        <taxon>Fungi</taxon>
        <taxon>Dikarya</taxon>
        <taxon>Ascomycota</taxon>
        <taxon>Pezizomycotina</taxon>
        <taxon>Dothideomycetes</taxon>
        <taxon>Pleosporomycetidae</taxon>
        <taxon>Pleosporales</taxon>
        <taxon>Amniculicolaceae</taxon>
        <taxon>Amniculicola</taxon>
    </lineage>
</organism>
<dbReference type="EMBL" id="ML977586">
    <property type="protein sequence ID" value="KAF2000932.1"/>
    <property type="molecule type" value="Genomic_DNA"/>
</dbReference>
<dbReference type="GO" id="GO:1990904">
    <property type="term" value="C:ribonucleoprotein complex"/>
    <property type="evidence" value="ECO:0007669"/>
    <property type="project" value="UniProtKB-KW"/>
</dbReference>
<protein>
    <recommendedName>
        <fullName evidence="4">Large ribosomal subunit protein uL4m</fullName>
    </recommendedName>
</protein>
<dbReference type="Proteomes" id="UP000799779">
    <property type="component" value="Unassembled WGS sequence"/>
</dbReference>
<sequence length="469" mass="52077">MAPPRIHAPIRGLSLQLSRLSVVQEPKSIPTSFARSLSATRSSSAAITPTTVTSIPKPPPSITPFEAQTVLATIHSFPTLEPLRFESYPATHLGLPTRRDILHRAVVYEGDNTRLGTASTLWRSEVHGSARKIRPQKGSGKARLGDKKSPMLRGGGVAFGPKPRNFGTKLQKKVYDLAWRTALSYRFKKGELVIVDNALEIETPRPQTLESIFRANGWRRMIDGKERGNSLLITLSERPLLKKALSEMGTAGRVLQWEDVDVKDLLEKPRIVIEHKALNTILLNHSTDLTHSHSKPISPLGKPRGDPQSSPDQGPHTLLGWSQYKELITVSPEERTQLEPQLLEEVADVREKAAASTSGMAAMEILLSAHQLRAEAFLGRAAQVPPVEVSEEDWEANHEVGEAQLWNAAAEDEKAKMFDLKADIAELKGTEESEVEALRLNAENARNEAREWRGEPEYLDELEEEMSKQ</sequence>
<dbReference type="Gene3D" id="3.40.1370.10">
    <property type="match status" value="1"/>
</dbReference>
<dbReference type="InterPro" id="IPR002136">
    <property type="entry name" value="Ribosomal_uL4"/>
</dbReference>
<evidence type="ECO:0000256" key="3">
    <source>
        <dbReference type="ARBA" id="ARBA00023274"/>
    </source>
</evidence>
<dbReference type="OrthoDB" id="275876at2759"/>
<dbReference type="GO" id="GO:0003735">
    <property type="term" value="F:structural constituent of ribosome"/>
    <property type="evidence" value="ECO:0007669"/>
    <property type="project" value="InterPro"/>
</dbReference>
<evidence type="ECO:0000256" key="5">
    <source>
        <dbReference type="SAM" id="MobiDB-lite"/>
    </source>
</evidence>
<feature type="compositionally biased region" description="Acidic residues" evidence="5">
    <location>
        <begin position="457"/>
        <end position="469"/>
    </location>
</feature>
<evidence type="ECO:0000256" key="4">
    <source>
        <dbReference type="ARBA" id="ARBA00040565"/>
    </source>
</evidence>
<dbReference type="GO" id="GO:0005840">
    <property type="term" value="C:ribosome"/>
    <property type="evidence" value="ECO:0007669"/>
    <property type="project" value="UniProtKB-KW"/>
</dbReference>
<dbReference type="Pfam" id="PF00573">
    <property type="entry name" value="Ribosomal_L4"/>
    <property type="match status" value="1"/>
</dbReference>
<feature type="region of interest" description="Disordered" evidence="5">
    <location>
        <begin position="445"/>
        <end position="469"/>
    </location>
</feature>
<evidence type="ECO:0000256" key="2">
    <source>
        <dbReference type="ARBA" id="ARBA00022980"/>
    </source>
</evidence>
<dbReference type="AlphaFoldDB" id="A0A6A5WH20"/>
<evidence type="ECO:0000256" key="1">
    <source>
        <dbReference type="ARBA" id="ARBA00010528"/>
    </source>
</evidence>
<dbReference type="InterPro" id="IPR023574">
    <property type="entry name" value="Ribosomal_uL4_dom_sf"/>
</dbReference>
<reference evidence="6" key="1">
    <citation type="journal article" date="2020" name="Stud. Mycol.">
        <title>101 Dothideomycetes genomes: a test case for predicting lifestyles and emergence of pathogens.</title>
        <authorList>
            <person name="Haridas S."/>
            <person name="Albert R."/>
            <person name="Binder M."/>
            <person name="Bloem J."/>
            <person name="Labutti K."/>
            <person name="Salamov A."/>
            <person name="Andreopoulos B."/>
            <person name="Baker S."/>
            <person name="Barry K."/>
            <person name="Bills G."/>
            <person name="Bluhm B."/>
            <person name="Cannon C."/>
            <person name="Castanera R."/>
            <person name="Culley D."/>
            <person name="Daum C."/>
            <person name="Ezra D."/>
            <person name="Gonzalez J."/>
            <person name="Henrissat B."/>
            <person name="Kuo A."/>
            <person name="Liang C."/>
            <person name="Lipzen A."/>
            <person name="Lutzoni F."/>
            <person name="Magnuson J."/>
            <person name="Mondo S."/>
            <person name="Nolan M."/>
            <person name="Ohm R."/>
            <person name="Pangilinan J."/>
            <person name="Park H.-J."/>
            <person name="Ramirez L."/>
            <person name="Alfaro M."/>
            <person name="Sun H."/>
            <person name="Tritt A."/>
            <person name="Yoshinaga Y."/>
            <person name="Zwiers L.-H."/>
            <person name="Turgeon B."/>
            <person name="Goodwin S."/>
            <person name="Spatafora J."/>
            <person name="Crous P."/>
            <person name="Grigoriev I."/>
        </authorList>
    </citation>
    <scope>NUCLEOTIDE SEQUENCE</scope>
    <source>
        <strain evidence="6">CBS 123094</strain>
    </source>
</reference>
<proteinExistence type="inferred from homology"/>
<dbReference type="GO" id="GO:0006412">
    <property type="term" value="P:translation"/>
    <property type="evidence" value="ECO:0007669"/>
    <property type="project" value="InterPro"/>
</dbReference>
<gene>
    <name evidence="6" type="ORF">P154DRAFT_522195</name>
</gene>
<keyword evidence="2 6" id="KW-0689">Ribosomal protein</keyword>